<feature type="binding site" evidence="18">
    <location>
        <position position="162"/>
    </location>
    <ligand>
        <name>1D-myo-inositol 1,3,4-trisphosphate</name>
        <dbReference type="ChEBI" id="CHEBI:58414"/>
    </ligand>
</feature>
<feature type="binding site" evidence="19">
    <location>
        <position position="290"/>
    </location>
    <ligand>
        <name>Mg(2+)</name>
        <dbReference type="ChEBI" id="CHEBI:18420"/>
        <label>2</label>
    </ligand>
</feature>
<dbReference type="Proteomes" id="UP001347796">
    <property type="component" value="Unassembled WGS sequence"/>
</dbReference>
<dbReference type="SUPFAM" id="SSF56059">
    <property type="entry name" value="Glutathione synthetase ATP-binding domain-like"/>
    <property type="match status" value="1"/>
</dbReference>
<comment type="catalytic activity">
    <reaction evidence="13">
        <text>1D-myo-inositol 3,4,5,6-tetrakisphosphate + ATP = 1D-myo-inositol 1,3,4,5,6-pentakisphosphate + ADP + H(+)</text>
        <dbReference type="Rhea" id="RHEA:12452"/>
        <dbReference type="ChEBI" id="CHEBI:15378"/>
        <dbReference type="ChEBI" id="CHEBI:30616"/>
        <dbReference type="ChEBI" id="CHEBI:57539"/>
        <dbReference type="ChEBI" id="CHEBI:57733"/>
        <dbReference type="ChEBI" id="CHEBI:456216"/>
        <dbReference type="EC" id="2.7.1.134"/>
    </reaction>
    <physiologicalReaction direction="left-to-right" evidence="13">
        <dbReference type="Rhea" id="RHEA:12453"/>
    </physiologicalReaction>
    <physiologicalReaction direction="right-to-left" evidence="13">
        <dbReference type="Rhea" id="RHEA:12454"/>
    </physiologicalReaction>
</comment>
<evidence type="ECO:0000256" key="1">
    <source>
        <dbReference type="ARBA" id="ARBA00009601"/>
    </source>
</evidence>
<evidence type="ECO:0000256" key="5">
    <source>
        <dbReference type="ARBA" id="ARBA00022723"/>
    </source>
</evidence>
<dbReference type="GO" id="GO:0005737">
    <property type="term" value="C:cytoplasm"/>
    <property type="evidence" value="ECO:0007669"/>
    <property type="project" value="TreeGrafter"/>
</dbReference>
<keyword evidence="4 17" id="KW-0808">Transferase</keyword>
<keyword evidence="6 17" id="KW-0547">Nucleotide-binding</keyword>
<evidence type="ECO:0000256" key="16">
    <source>
        <dbReference type="ARBA" id="ARBA00049058"/>
    </source>
</evidence>
<comment type="catalytic activity">
    <reaction evidence="16">
        <text>1D-myo-inositol 1,3,4-trisphosphate + 1D-myo-inositol 1,3,4,5,6-pentakisphosphate = 1D-myo-inositol 3,4,5,6-tetrakisphosphate + 1D-myo-inositol 1,3,4,6-tetrakisphosphate</text>
        <dbReference type="Rhea" id="RHEA:70263"/>
        <dbReference type="ChEBI" id="CHEBI:57539"/>
        <dbReference type="ChEBI" id="CHEBI:57660"/>
        <dbReference type="ChEBI" id="CHEBI:57733"/>
        <dbReference type="ChEBI" id="CHEBI:58414"/>
    </reaction>
    <physiologicalReaction direction="left-to-right" evidence="16">
        <dbReference type="Rhea" id="RHEA:70264"/>
    </physiologicalReaction>
    <physiologicalReaction direction="right-to-left" evidence="16">
        <dbReference type="Rhea" id="RHEA:70265"/>
    </physiologicalReaction>
</comment>
<feature type="binding site" evidence="18">
    <location>
        <position position="151"/>
    </location>
    <ligand>
        <name>ATP</name>
        <dbReference type="ChEBI" id="CHEBI:30616"/>
    </ligand>
</feature>
<comment type="subunit">
    <text evidence="2 17">Monomer.</text>
</comment>
<evidence type="ECO:0000256" key="15">
    <source>
        <dbReference type="ARBA" id="ARBA00047728"/>
    </source>
</evidence>
<accession>A0AAN8JTY0</accession>
<dbReference type="Gene3D" id="3.40.50.11370">
    <property type="match status" value="1"/>
</dbReference>
<dbReference type="GO" id="GO:0052726">
    <property type="term" value="F:inositol-1,3,4-trisphosphate 5-kinase activity"/>
    <property type="evidence" value="ECO:0007669"/>
    <property type="project" value="InterPro"/>
</dbReference>
<evidence type="ECO:0000256" key="19">
    <source>
        <dbReference type="PIRSR" id="PIRSR038186-2"/>
    </source>
</evidence>
<feature type="binding site" evidence="18">
    <location>
        <position position="100"/>
    </location>
    <ligand>
        <name>ATP</name>
        <dbReference type="ChEBI" id="CHEBI:30616"/>
    </ligand>
</feature>
<evidence type="ECO:0000313" key="21">
    <source>
        <dbReference type="EMBL" id="KAK6181505.1"/>
    </source>
</evidence>
<comment type="catalytic activity">
    <reaction evidence="12">
        <text>1D-myo-inositol 3,4,6-trisphosphate + ATP = 1D-myo-inositol 1,3,4,6-tetrakisphosphate + ADP + H(+)</text>
        <dbReference type="Rhea" id="RHEA:70287"/>
        <dbReference type="ChEBI" id="CHEBI:15378"/>
        <dbReference type="ChEBI" id="CHEBI:30616"/>
        <dbReference type="ChEBI" id="CHEBI:57660"/>
        <dbReference type="ChEBI" id="CHEBI:189099"/>
        <dbReference type="ChEBI" id="CHEBI:456216"/>
    </reaction>
    <physiologicalReaction direction="left-to-right" evidence="12">
        <dbReference type="Rhea" id="RHEA:70288"/>
    </physiologicalReaction>
    <physiologicalReaction direction="right-to-left" evidence="12">
        <dbReference type="Rhea" id="RHEA:70289"/>
    </physiologicalReaction>
</comment>
<dbReference type="Gene3D" id="3.30.470.20">
    <property type="entry name" value="ATP-grasp fold, B domain"/>
    <property type="match status" value="1"/>
</dbReference>
<keyword evidence="5 17" id="KW-0479">Metal-binding</keyword>
<dbReference type="PROSITE" id="PS50975">
    <property type="entry name" value="ATP_GRASP"/>
    <property type="match status" value="1"/>
</dbReference>
<dbReference type="GO" id="GO:0016853">
    <property type="term" value="F:isomerase activity"/>
    <property type="evidence" value="ECO:0007669"/>
    <property type="project" value="UniProtKB-KW"/>
</dbReference>
<keyword evidence="7 17" id="KW-0418">Kinase</keyword>
<feature type="binding site" evidence="18">
    <location>
        <position position="194"/>
    </location>
    <ligand>
        <name>ATP</name>
        <dbReference type="ChEBI" id="CHEBI:30616"/>
    </ligand>
</feature>
<comment type="caution">
    <text evidence="21">The sequence shown here is derived from an EMBL/GenBank/DDBJ whole genome shotgun (WGS) entry which is preliminary data.</text>
</comment>
<dbReference type="AlphaFoldDB" id="A0AAN8JTY0"/>
<comment type="similarity">
    <text evidence="1 17">Belongs to the ITPK1 family.</text>
</comment>
<dbReference type="GO" id="GO:0032957">
    <property type="term" value="P:inositol trisphosphate metabolic process"/>
    <property type="evidence" value="ECO:0007669"/>
    <property type="project" value="InterPro"/>
</dbReference>
<dbReference type="EMBL" id="JAZGQO010000007">
    <property type="protein sequence ID" value="KAK6181505.1"/>
    <property type="molecule type" value="Genomic_DNA"/>
</dbReference>
<dbReference type="GO" id="GO:0052725">
    <property type="term" value="F:inositol-1,3,4-trisphosphate 6-kinase activity"/>
    <property type="evidence" value="ECO:0007669"/>
    <property type="project" value="InterPro"/>
</dbReference>
<sequence length="392" mass="44771">MKRVGYWISEKKSKKLNFEDHRELFRNAGFELVKIDLTAPLEQQGPFDVIIHKLTDYLAKANEGYQPAQEYIQRMQMYVQDHPECIMMDPIDSLQKLLNRNKQYKSVLKCDLLSQDSSVFTPTFVQLTTKDMEINRKKLTEAKVTYPFVCKPTASHGSRMAHMMAIIFNEEGLKDINPPCVAQSFINHNAVLFKIFVIGSKVFVVERPSLKNLYPSDQATICFDTQEVSKRDSTHFLNQLDASDLDSSPVVPDMERLTEVGRSIRRAMRLDLFGVDVIIDSEIKSYAVIDINSFPGYDGIDNFFDILIDYLKDVTGDLKNKIEESNNEDSLQVRKRLKPETEKTDEISSESYLNIEAKNILVQDVPNGLVNNQYSFVNKHSNTIGNSATNGL</sequence>
<feature type="binding site" evidence="18">
    <location>
        <begin position="183"/>
        <end position="194"/>
    </location>
    <ligand>
        <name>ATP</name>
        <dbReference type="ChEBI" id="CHEBI:30616"/>
    </ligand>
</feature>
<feature type="binding site" evidence="18">
    <location>
        <position position="53"/>
    </location>
    <ligand>
        <name>1D-myo-inositol 1,3,4-trisphosphate</name>
        <dbReference type="ChEBI" id="CHEBI:58414"/>
    </ligand>
</feature>
<keyword evidence="8 17" id="KW-0067">ATP-binding</keyword>
<proteinExistence type="inferred from homology"/>
<dbReference type="Pfam" id="PF17927">
    <property type="entry name" value="Ins134_P3_kin_N"/>
    <property type="match status" value="1"/>
</dbReference>
<dbReference type="PANTHER" id="PTHR14217">
    <property type="entry name" value="INOSITOL-TETRAKISPHOSPHATE 1-KINASE"/>
    <property type="match status" value="1"/>
</dbReference>
<evidence type="ECO:0000256" key="8">
    <source>
        <dbReference type="ARBA" id="ARBA00022840"/>
    </source>
</evidence>
<comment type="catalytic activity">
    <reaction evidence="14">
        <text>1D-myo-inositol 1,3,4-trisphosphate + ATP = 1D-myo-inositol 1,3,4,6-tetrakisphosphate + ADP + H(+)</text>
        <dbReference type="Rhea" id="RHEA:20940"/>
        <dbReference type="ChEBI" id="CHEBI:15378"/>
        <dbReference type="ChEBI" id="CHEBI:30616"/>
        <dbReference type="ChEBI" id="CHEBI:57660"/>
        <dbReference type="ChEBI" id="CHEBI:58414"/>
        <dbReference type="ChEBI" id="CHEBI:456216"/>
        <dbReference type="EC" id="2.7.1.159"/>
    </reaction>
    <physiologicalReaction direction="left-to-right" evidence="14">
        <dbReference type="Rhea" id="RHEA:20941"/>
    </physiologicalReaction>
    <physiologicalReaction direction="right-to-left" evidence="14">
        <dbReference type="Rhea" id="RHEA:20942"/>
    </physiologicalReaction>
</comment>
<feature type="binding site" evidence="18">
    <location>
        <position position="209"/>
    </location>
    <ligand>
        <name>ATP</name>
        <dbReference type="ChEBI" id="CHEBI:30616"/>
    </ligand>
</feature>
<evidence type="ECO:0000256" key="9">
    <source>
        <dbReference type="ARBA" id="ARBA00022842"/>
    </source>
</evidence>
<reference evidence="21 22" key="1">
    <citation type="submission" date="2024-01" db="EMBL/GenBank/DDBJ databases">
        <title>The genome of the rayed Mediterranean limpet Patella caerulea (Linnaeus, 1758).</title>
        <authorList>
            <person name="Anh-Thu Weber A."/>
            <person name="Halstead-Nussloch G."/>
        </authorList>
    </citation>
    <scope>NUCLEOTIDE SEQUENCE [LARGE SCALE GENOMIC DNA]</scope>
    <source>
        <strain evidence="21">AATW-2023a</strain>
        <tissue evidence="21">Whole specimen</tissue>
    </source>
</reference>
<keyword evidence="9 17" id="KW-0460">Magnesium</keyword>
<dbReference type="FunFam" id="3.30.470.20:FF:000047">
    <property type="entry name" value="Inositol-tetrakisphosphate 1-kinase 4"/>
    <property type="match status" value="1"/>
</dbReference>
<evidence type="ECO:0000256" key="4">
    <source>
        <dbReference type="ARBA" id="ARBA00022679"/>
    </source>
</evidence>
<dbReference type="GO" id="GO:0000287">
    <property type="term" value="F:magnesium ion binding"/>
    <property type="evidence" value="ECO:0007669"/>
    <property type="project" value="InterPro"/>
</dbReference>
<dbReference type="Gene3D" id="3.30.1490.220">
    <property type="match status" value="1"/>
</dbReference>
<dbReference type="GO" id="GO:0047325">
    <property type="term" value="F:inositol-3,4,5,6-tetrakisphosphate 1-kinase activity"/>
    <property type="evidence" value="ECO:0007669"/>
    <property type="project" value="UniProtKB-EC"/>
</dbReference>
<comment type="catalytic activity">
    <reaction evidence="15">
        <text>1D-myo-inositol 1,3,4-trisphosphate + 1D-myo-inositol 1,3,4,5,6-pentakisphosphate = 1D-myo-inositol 3,4,5,6-tetrakisphosphate + 1D-myo-inositol 1,3,4,5-tetrakisphosphate</text>
        <dbReference type="Rhea" id="RHEA:70271"/>
        <dbReference type="ChEBI" id="CHEBI:57539"/>
        <dbReference type="ChEBI" id="CHEBI:57733"/>
        <dbReference type="ChEBI" id="CHEBI:57895"/>
        <dbReference type="ChEBI" id="CHEBI:58414"/>
    </reaction>
    <physiologicalReaction direction="left-to-right" evidence="15">
        <dbReference type="Rhea" id="RHEA:70272"/>
    </physiologicalReaction>
    <physiologicalReaction direction="right-to-left" evidence="15">
        <dbReference type="Rhea" id="RHEA:70273"/>
    </physiologicalReaction>
</comment>
<evidence type="ECO:0000256" key="2">
    <source>
        <dbReference type="ARBA" id="ARBA00011245"/>
    </source>
</evidence>
<dbReference type="InterPro" id="IPR041429">
    <property type="entry name" value="ITPK1_N"/>
</dbReference>
<dbReference type="EC" id="2.7.1.134" evidence="17"/>
<feature type="binding site" evidence="18">
    <location>
        <position position="296"/>
    </location>
    <ligand>
        <name>1D-myo-inositol 1,3,4-trisphosphate</name>
        <dbReference type="ChEBI" id="CHEBI:58414"/>
    </ligand>
</feature>
<dbReference type="GO" id="GO:0005524">
    <property type="term" value="F:ATP binding"/>
    <property type="evidence" value="ECO:0007669"/>
    <property type="project" value="UniProtKB-UniRule"/>
</dbReference>
<comment type="catalytic activity">
    <reaction evidence="11">
        <text>1D-myo-inositol 1,3,4-trisphosphate + ATP = 1D-myo-inositol 1,3,4,5-tetrakisphosphate + ADP + H(+)</text>
        <dbReference type="Rhea" id="RHEA:13253"/>
        <dbReference type="ChEBI" id="CHEBI:15378"/>
        <dbReference type="ChEBI" id="CHEBI:30616"/>
        <dbReference type="ChEBI" id="CHEBI:57895"/>
        <dbReference type="ChEBI" id="CHEBI:58414"/>
        <dbReference type="ChEBI" id="CHEBI:456216"/>
        <dbReference type="EC" id="2.7.1.159"/>
    </reaction>
    <physiologicalReaction direction="left-to-right" evidence="11">
        <dbReference type="Rhea" id="RHEA:13254"/>
    </physiologicalReaction>
    <physiologicalReaction direction="right-to-left" evidence="11">
        <dbReference type="Rhea" id="RHEA:13255"/>
    </physiologicalReaction>
</comment>
<name>A0AAN8JTY0_PATCE</name>
<feature type="binding site" evidence="19">
    <location>
        <position position="292"/>
    </location>
    <ligand>
        <name>Mg(2+)</name>
        <dbReference type="ChEBI" id="CHEBI:18420"/>
        <label>2</label>
    </ligand>
</feature>
<evidence type="ECO:0000256" key="17">
    <source>
        <dbReference type="PIRNR" id="PIRNR038186"/>
    </source>
</evidence>
<feature type="binding site" evidence="19">
    <location>
        <position position="276"/>
    </location>
    <ligand>
        <name>Mg(2+)</name>
        <dbReference type="ChEBI" id="CHEBI:18420"/>
        <label>1</label>
    </ligand>
</feature>
<dbReference type="FunFam" id="3.30.1490.220:FF:000002">
    <property type="entry name" value="Inositol-tetrakisphosphate 1-kinase"/>
    <property type="match status" value="1"/>
</dbReference>
<dbReference type="Pfam" id="PF05770">
    <property type="entry name" value="Ins134_P3_kin"/>
    <property type="match status" value="1"/>
</dbReference>
<dbReference type="PANTHER" id="PTHR14217:SF1">
    <property type="entry name" value="INOSITOL-TETRAKISPHOSPHATE 1-KINASE"/>
    <property type="match status" value="1"/>
</dbReference>
<feature type="domain" description="ATP-grasp" evidence="20">
    <location>
        <begin position="111"/>
        <end position="323"/>
    </location>
</feature>
<feature type="binding site" evidence="18">
    <location>
        <position position="292"/>
    </location>
    <ligand>
        <name>1D-myo-inositol 1,3,4-trisphosphate</name>
        <dbReference type="ChEBI" id="CHEBI:58414"/>
    </ligand>
</feature>
<dbReference type="InterPro" id="IPR008656">
    <property type="entry name" value="Inositol_tetrakis-P_1-kinase"/>
</dbReference>
<feature type="binding site" evidence="18">
    <location>
        <position position="12"/>
    </location>
    <ligand>
        <name>1D-myo-inositol 1,3,4-trisphosphate</name>
        <dbReference type="ChEBI" id="CHEBI:58414"/>
    </ligand>
</feature>
<gene>
    <name evidence="21" type="ORF">SNE40_009343</name>
</gene>
<feature type="binding site" evidence="19">
    <location>
        <position position="290"/>
    </location>
    <ligand>
        <name>Mg(2+)</name>
        <dbReference type="ChEBI" id="CHEBI:18420"/>
        <label>1</label>
    </ligand>
</feature>
<evidence type="ECO:0000256" key="11">
    <source>
        <dbReference type="ARBA" id="ARBA00033609"/>
    </source>
</evidence>
<keyword evidence="10" id="KW-0413">Isomerase</keyword>
<evidence type="ECO:0000256" key="3">
    <source>
        <dbReference type="ARBA" id="ARBA00014968"/>
    </source>
</evidence>
<protein>
    <recommendedName>
        <fullName evidence="3 17">Inositol-tetrakisphosphate 1-kinase</fullName>
        <ecNumber evidence="17">2.7.1.134</ecNumber>
    </recommendedName>
</protein>
<evidence type="ECO:0000256" key="14">
    <source>
        <dbReference type="ARBA" id="ARBA00033674"/>
    </source>
</evidence>
<comment type="function">
    <text evidence="17">Kinase that can phosphorylate various inositol polyphosphate such as Ins(3,4,5,6)P4 or Ins(1,3,4)P3.</text>
</comment>
<evidence type="ECO:0000259" key="20">
    <source>
        <dbReference type="PROSITE" id="PS50975"/>
    </source>
</evidence>
<comment type="cofactor">
    <cofactor evidence="17 19">
        <name>Mg(2+)</name>
        <dbReference type="ChEBI" id="CHEBI:18420"/>
    </cofactor>
    <text evidence="17 19">Binds 2 magnesium ions per subunit.</text>
</comment>
<keyword evidence="22" id="KW-1185">Reference proteome</keyword>
<evidence type="ECO:0000313" key="22">
    <source>
        <dbReference type="Proteomes" id="UP001347796"/>
    </source>
</evidence>
<dbReference type="InterPro" id="IPR011761">
    <property type="entry name" value="ATP-grasp"/>
</dbReference>
<evidence type="ECO:0000256" key="10">
    <source>
        <dbReference type="ARBA" id="ARBA00023235"/>
    </source>
</evidence>
<organism evidence="21 22">
    <name type="scientific">Patella caerulea</name>
    <name type="common">Rayed Mediterranean limpet</name>
    <dbReference type="NCBI Taxonomy" id="87958"/>
    <lineage>
        <taxon>Eukaryota</taxon>
        <taxon>Metazoa</taxon>
        <taxon>Spiralia</taxon>
        <taxon>Lophotrochozoa</taxon>
        <taxon>Mollusca</taxon>
        <taxon>Gastropoda</taxon>
        <taxon>Patellogastropoda</taxon>
        <taxon>Patelloidea</taxon>
        <taxon>Patellidae</taxon>
        <taxon>Patella</taxon>
    </lineage>
</organism>
<evidence type="ECO:0000256" key="7">
    <source>
        <dbReference type="ARBA" id="ARBA00022777"/>
    </source>
</evidence>
<evidence type="ECO:0000256" key="12">
    <source>
        <dbReference type="ARBA" id="ARBA00033624"/>
    </source>
</evidence>
<evidence type="ECO:0000256" key="6">
    <source>
        <dbReference type="ARBA" id="ARBA00022741"/>
    </source>
</evidence>
<dbReference type="PIRSF" id="PIRSF038186">
    <property type="entry name" value="ITPK"/>
    <property type="match status" value="1"/>
</dbReference>
<evidence type="ECO:0000256" key="18">
    <source>
        <dbReference type="PIRSR" id="PIRSR038186-1"/>
    </source>
</evidence>
<evidence type="ECO:0000256" key="13">
    <source>
        <dbReference type="ARBA" id="ARBA00033645"/>
    </source>
</evidence>
<dbReference type="InterPro" id="IPR040464">
    <property type="entry name" value="InsP(3)kin_ATP-grasp"/>
</dbReference>